<evidence type="ECO:0000256" key="6">
    <source>
        <dbReference type="RuleBase" id="RU365102"/>
    </source>
</evidence>
<protein>
    <recommendedName>
        <fullName evidence="6">GDT1 family protein</fullName>
    </recommendedName>
</protein>
<feature type="transmembrane region" description="Helical" evidence="6">
    <location>
        <begin position="132"/>
        <end position="153"/>
    </location>
</feature>
<feature type="transmembrane region" description="Helical" evidence="6">
    <location>
        <begin position="36"/>
        <end position="61"/>
    </location>
</feature>
<comment type="caution">
    <text evidence="7">The sequence shown here is derived from an EMBL/GenBank/DDBJ whole genome shotgun (WGS) entry which is preliminary data.</text>
</comment>
<keyword evidence="4 6" id="KW-1133">Transmembrane helix</keyword>
<dbReference type="Proteomes" id="UP000272412">
    <property type="component" value="Unassembled WGS sequence"/>
</dbReference>
<dbReference type="GO" id="GO:0016020">
    <property type="term" value="C:membrane"/>
    <property type="evidence" value="ECO:0007669"/>
    <property type="project" value="UniProtKB-SubCell"/>
</dbReference>
<feature type="transmembrane region" description="Helical" evidence="6">
    <location>
        <begin position="67"/>
        <end position="84"/>
    </location>
</feature>
<evidence type="ECO:0000256" key="5">
    <source>
        <dbReference type="ARBA" id="ARBA00023136"/>
    </source>
</evidence>
<evidence type="ECO:0000256" key="2">
    <source>
        <dbReference type="ARBA" id="ARBA00009190"/>
    </source>
</evidence>
<dbReference type="RefSeq" id="WP_123804883.1">
    <property type="nucleotide sequence ID" value="NZ_RPFL01000045.1"/>
</dbReference>
<comment type="caution">
    <text evidence="6">Lacks conserved residue(s) required for the propagation of feature annotation.</text>
</comment>
<keyword evidence="3 6" id="KW-0812">Transmembrane</keyword>
<gene>
    <name evidence="7" type="ORF">EGK74_11740</name>
</gene>
<sequence length="190" mass="20743">MEAFFSSTLGVMIAEIGDKTQLLALFLATRFSQKNAIVLGIFVATLLNHALSAVIGVWLAQYISPELMKWIVGLSFIAVGLWLLLPDKDENPDSRWLKYGAFGATVLLFFMAEIGDKTQIATVLLAAKYQEMFWVICGSVLGLMLANVPVVYLGQMLMKKIPAKAVRISACILFCVLGAITLLGRGIVLN</sequence>
<feature type="transmembrane region" description="Helical" evidence="6">
    <location>
        <begin position="165"/>
        <end position="188"/>
    </location>
</feature>
<evidence type="ECO:0000256" key="3">
    <source>
        <dbReference type="ARBA" id="ARBA00022692"/>
    </source>
</evidence>
<dbReference type="PANTHER" id="PTHR12608:SF1">
    <property type="entry name" value="TRANSMEMBRANE PROTEIN 165"/>
    <property type="match status" value="1"/>
</dbReference>
<evidence type="ECO:0000256" key="1">
    <source>
        <dbReference type="ARBA" id="ARBA00004141"/>
    </source>
</evidence>
<name>A0A3N4MJS1_9NEIS</name>
<accession>A0A3N4MJS1</accession>
<dbReference type="EMBL" id="RPFL01000045">
    <property type="protein sequence ID" value="RPD83791.1"/>
    <property type="molecule type" value="Genomic_DNA"/>
</dbReference>
<dbReference type="PANTHER" id="PTHR12608">
    <property type="entry name" value="TRANSMEMBRANE PROTEIN HTP-1 RELATED"/>
    <property type="match status" value="1"/>
</dbReference>
<dbReference type="GO" id="GO:0046873">
    <property type="term" value="F:metal ion transmembrane transporter activity"/>
    <property type="evidence" value="ECO:0007669"/>
    <property type="project" value="InterPro"/>
</dbReference>
<keyword evidence="8" id="KW-1185">Reference proteome</keyword>
<evidence type="ECO:0000313" key="7">
    <source>
        <dbReference type="EMBL" id="RPD83791.1"/>
    </source>
</evidence>
<evidence type="ECO:0000313" key="8">
    <source>
        <dbReference type="Proteomes" id="UP000272412"/>
    </source>
</evidence>
<keyword evidence="5 6" id="KW-0472">Membrane</keyword>
<evidence type="ECO:0000256" key="4">
    <source>
        <dbReference type="ARBA" id="ARBA00022989"/>
    </source>
</evidence>
<comment type="subcellular location">
    <subcellularLocation>
        <location evidence="1 6">Membrane</location>
        <topology evidence="1 6">Multi-pass membrane protein</topology>
    </subcellularLocation>
</comment>
<dbReference type="Pfam" id="PF01169">
    <property type="entry name" value="GDT1"/>
    <property type="match status" value="2"/>
</dbReference>
<organism evidence="7 8">
    <name type="scientific">Neisseria weixii</name>
    <dbReference type="NCBI Taxonomy" id="1853276"/>
    <lineage>
        <taxon>Bacteria</taxon>
        <taxon>Pseudomonadati</taxon>
        <taxon>Pseudomonadota</taxon>
        <taxon>Betaproteobacteria</taxon>
        <taxon>Neisseriales</taxon>
        <taxon>Neisseriaceae</taxon>
        <taxon>Neisseria</taxon>
    </lineage>
</organism>
<dbReference type="InterPro" id="IPR001727">
    <property type="entry name" value="GDT1-like"/>
</dbReference>
<comment type="similarity">
    <text evidence="2 6">Belongs to the GDT1 family.</text>
</comment>
<dbReference type="OrthoDB" id="9801356at2"/>
<proteinExistence type="inferred from homology"/>
<dbReference type="AlphaFoldDB" id="A0A3N4MJS1"/>
<reference evidence="7 8" key="1">
    <citation type="submission" date="2018-11" db="EMBL/GenBank/DDBJ databases">
        <title>Neisseria weixii sp. nov. isolated from the rectal contents of plateau pika (Ochotona cruzoniae).</title>
        <authorList>
            <person name="Zhang G."/>
        </authorList>
    </citation>
    <scope>NUCLEOTIDE SEQUENCE [LARGE SCALE GENOMIC DNA]</scope>
    <source>
        <strain evidence="7 8">10009</strain>
    </source>
</reference>